<evidence type="ECO:0000313" key="3">
    <source>
        <dbReference type="EMBL" id="CAK9266762.1"/>
    </source>
</evidence>
<accession>A0ABP0WK07</accession>
<feature type="coiled-coil region" evidence="1">
    <location>
        <begin position="89"/>
        <end position="172"/>
    </location>
</feature>
<sequence>MAADPGSTDLVGKLKMLSPGRKKLMSKYFMLKEGESGSLVSEYFGVALAFVALGGMIRDVNLLKAKTKQQQQEMMMMVDHEREPPKLHRMALEEMLKAAMERLRALAAKTQSLEEKVQERRNMEAGFQYERMELLKRAMAAETVVVEKAEAEAAWRLENAELQKRVAEADAQRDYFFNKMTEAEIRVTELNRLRAEDGKANAKLVAIYASREQGWKTDKMKLRQEIDLLKERLAKLVLQSRTRADEAVAAATVASSLESIAEAHRTRRNLKKSEKNEKILALESQISVSSKQEDGMKARQMLLEEEESVAGDHHQEEAGESIAAHEVLLQQQEMEAELAIILKRVGMLKRRGSGDNMLSDVHSSATAAATASKSLVQDTVPVIDVTQRDIVDKRGIQEQPDPFSNEQQGIGEQPECCTSVQDVGVVADKFRKEIMHTVGSSNDVVAKTSQEDLHLVITTCEPSSYDGNPSPATDKDIPSDSESAASTESQGFDTSVCHWFAGASGERAAATESQDFDTMGVCHQFGDTVAIQTSHTVEWQKSEGESAVCGEGPDADKEVVKGVVETALDLAGISMQQEIGTSGVVDAHAIDRDAICKDVVVVTVFDGSSILHMLPSNAETSGVTLQPSPSDPLSNLPLVQEIVSDKNLVEDDIAGTGGSGIKMPVIEQAEEIIIAGIDNVSNEALETEDSSWGIGDHT</sequence>
<feature type="non-terminal residue" evidence="3">
    <location>
        <position position="698"/>
    </location>
</feature>
<evidence type="ECO:0000256" key="1">
    <source>
        <dbReference type="SAM" id="Coils"/>
    </source>
</evidence>
<reference evidence="3" key="1">
    <citation type="submission" date="2024-02" db="EMBL/GenBank/DDBJ databases">
        <authorList>
            <consortium name="ELIXIR-Norway"/>
            <consortium name="Elixir Norway"/>
        </authorList>
    </citation>
    <scope>NUCLEOTIDE SEQUENCE</scope>
</reference>
<evidence type="ECO:0000313" key="4">
    <source>
        <dbReference type="Proteomes" id="UP001497444"/>
    </source>
</evidence>
<feature type="compositionally biased region" description="Polar residues" evidence="2">
    <location>
        <begin position="480"/>
        <end position="490"/>
    </location>
</feature>
<dbReference type="PANTHER" id="PTHR47747">
    <property type="entry name" value="RIBONUCLEASE P PROTEIN SUBUNIT P38-LIKE PROTEIN"/>
    <property type="match status" value="1"/>
</dbReference>
<feature type="compositionally biased region" description="Polar residues" evidence="2">
    <location>
        <begin position="460"/>
        <end position="471"/>
    </location>
</feature>
<protein>
    <submittedName>
        <fullName evidence="3">Uncharacterized protein</fullName>
    </submittedName>
</protein>
<dbReference type="Proteomes" id="UP001497444">
    <property type="component" value="Chromosome 19"/>
</dbReference>
<feature type="region of interest" description="Disordered" evidence="2">
    <location>
        <begin position="460"/>
        <end position="490"/>
    </location>
</feature>
<dbReference type="PANTHER" id="PTHR47747:SF2">
    <property type="entry name" value="RIBONUCLEASE P PROTEIN SUBUNIT P38-LIKE PROTEIN"/>
    <property type="match status" value="1"/>
</dbReference>
<gene>
    <name evidence="3" type="ORF">CSSPJE1EN1_LOCUS12240</name>
</gene>
<organism evidence="3 4">
    <name type="scientific">Sphagnum jensenii</name>
    <dbReference type="NCBI Taxonomy" id="128206"/>
    <lineage>
        <taxon>Eukaryota</taxon>
        <taxon>Viridiplantae</taxon>
        <taxon>Streptophyta</taxon>
        <taxon>Embryophyta</taxon>
        <taxon>Bryophyta</taxon>
        <taxon>Sphagnophytina</taxon>
        <taxon>Sphagnopsida</taxon>
        <taxon>Sphagnales</taxon>
        <taxon>Sphagnaceae</taxon>
        <taxon>Sphagnum</taxon>
    </lineage>
</organism>
<keyword evidence="4" id="KW-1185">Reference proteome</keyword>
<name>A0ABP0WK07_9BRYO</name>
<dbReference type="EMBL" id="OZ020114">
    <property type="protein sequence ID" value="CAK9266762.1"/>
    <property type="molecule type" value="Genomic_DNA"/>
</dbReference>
<evidence type="ECO:0000256" key="2">
    <source>
        <dbReference type="SAM" id="MobiDB-lite"/>
    </source>
</evidence>
<keyword evidence="1" id="KW-0175">Coiled coil</keyword>
<proteinExistence type="predicted"/>